<evidence type="ECO:0000313" key="2">
    <source>
        <dbReference type="Proteomes" id="UP000717696"/>
    </source>
</evidence>
<organism evidence="1 2">
    <name type="scientific">Dactylonectria estremocensis</name>
    <dbReference type="NCBI Taxonomy" id="1079267"/>
    <lineage>
        <taxon>Eukaryota</taxon>
        <taxon>Fungi</taxon>
        <taxon>Dikarya</taxon>
        <taxon>Ascomycota</taxon>
        <taxon>Pezizomycotina</taxon>
        <taxon>Sordariomycetes</taxon>
        <taxon>Hypocreomycetidae</taxon>
        <taxon>Hypocreales</taxon>
        <taxon>Nectriaceae</taxon>
        <taxon>Dactylonectria</taxon>
    </lineage>
</organism>
<accession>A0A9P9F3G2</accession>
<reference evidence="1" key="1">
    <citation type="journal article" date="2021" name="Nat. Commun.">
        <title>Genetic determinants of endophytism in the Arabidopsis root mycobiome.</title>
        <authorList>
            <person name="Mesny F."/>
            <person name="Miyauchi S."/>
            <person name="Thiergart T."/>
            <person name="Pickel B."/>
            <person name="Atanasova L."/>
            <person name="Karlsson M."/>
            <person name="Huettel B."/>
            <person name="Barry K.W."/>
            <person name="Haridas S."/>
            <person name="Chen C."/>
            <person name="Bauer D."/>
            <person name="Andreopoulos W."/>
            <person name="Pangilinan J."/>
            <person name="LaButti K."/>
            <person name="Riley R."/>
            <person name="Lipzen A."/>
            <person name="Clum A."/>
            <person name="Drula E."/>
            <person name="Henrissat B."/>
            <person name="Kohler A."/>
            <person name="Grigoriev I.V."/>
            <person name="Martin F.M."/>
            <person name="Hacquard S."/>
        </authorList>
    </citation>
    <scope>NUCLEOTIDE SEQUENCE</scope>
    <source>
        <strain evidence="1">MPI-CAGE-AT-0021</strain>
    </source>
</reference>
<evidence type="ECO:0000313" key="1">
    <source>
        <dbReference type="EMBL" id="KAH7154853.1"/>
    </source>
</evidence>
<protein>
    <recommendedName>
        <fullName evidence="3">Integral membrane protein</fullName>
    </recommendedName>
</protein>
<evidence type="ECO:0008006" key="3">
    <source>
        <dbReference type="Google" id="ProtNLM"/>
    </source>
</evidence>
<name>A0A9P9F3G2_9HYPO</name>
<dbReference type="OrthoDB" id="5324692at2759"/>
<proteinExistence type="predicted"/>
<dbReference type="AlphaFoldDB" id="A0A9P9F3G2"/>
<dbReference type="EMBL" id="JAGMUU010000004">
    <property type="protein sequence ID" value="KAH7154853.1"/>
    <property type="molecule type" value="Genomic_DNA"/>
</dbReference>
<comment type="caution">
    <text evidence="1">The sequence shown here is derived from an EMBL/GenBank/DDBJ whole genome shotgun (WGS) entry which is preliminary data.</text>
</comment>
<keyword evidence="2" id="KW-1185">Reference proteome</keyword>
<sequence>MDTLFVRVEGHDAPLQGSRAVVEDEAPRPPAVIQAAGAPSDVVIYCPKTRGVEYSLYWYHLADVPEYLICTRCHADHIQGTSLKSQVERVKRPDGVVSKCSFWYPRVKEVLWPQAVRNSDMGPLRDFMKKRLSIPSCAGRGAVKGVDGVKWYGMTQNEIDGFVGCEACYEDHVAGTTFQANFEQYRAQGTDEQWVCDLALPYLSSAVMKMAKEDDWAGFIAAANHRLLLPLCEGKSIRTNAVNWYLARRTIDELHICEACYLDKLALTRFGDEFERHVPAQGLDNWIANLGREWTCNLANGNIPMSVALDLAIYRRDFNVFWDAANVITSLVPCTANGIIRGNWWTLAGGCDGLSVCEACHAGLLLTTGLDQFFEPVQRDREATIVCTYCAASPRFTQFINKLAEAEDRRVFSYYADFVKRLAGVPTCPGIKSRKDGLWWGYPEALACNDCFMTFVIDTPLGDSVPVKAVSDDRALCCQLWSPRMRNMWLQACEAGAPGSDESTAALDEFRAFGKRRMEVYNATMPQIEFIKGMREIKMMNAMNQGMLSVMYSGMNSFAAVSGTTDGNLHGNSSLGWYETEHGATSAQMRNNMQSGMADANRADDWVRLAQLMTVWNEVE</sequence>
<dbReference type="Proteomes" id="UP000717696">
    <property type="component" value="Unassembled WGS sequence"/>
</dbReference>
<gene>
    <name evidence="1" type="ORF">B0J13DRAFT_437254</name>
</gene>